<keyword evidence="4" id="KW-1133">Transmembrane helix</keyword>
<sequence length="254" mass="27545">MLALRSAVFNVLFYAYLIALMVFGLPSVLFGYRGVLRLANVWAKGSLWLLRVVCGTRVVFRGCGNIPAEPCILAAKHQSFLEIIALCSLFPDFTFVLKRELTRIPVFGWYLGRSGQIAVDRGQGRAALQQVSRGARAVLDAGRQVFIFPEGTRRPPGAPAVYKAGISFVYSETGASCLPVAVNSGLFWPRESFLRRPGTAVIEFLPLIPAGLPRQVFQARMSEGVEAASARLMAEAVEADPKLASLFPAGTVPA</sequence>
<evidence type="ECO:0000256" key="1">
    <source>
        <dbReference type="ARBA" id="ARBA00005189"/>
    </source>
</evidence>
<dbReference type="GO" id="GO:0006654">
    <property type="term" value="P:phosphatidic acid biosynthetic process"/>
    <property type="evidence" value="ECO:0007669"/>
    <property type="project" value="TreeGrafter"/>
</dbReference>
<dbReference type="CDD" id="cd07989">
    <property type="entry name" value="LPLAT_AGPAT-like"/>
    <property type="match status" value="1"/>
</dbReference>
<dbReference type="GO" id="GO:0003841">
    <property type="term" value="F:1-acylglycerol-3-phosphate O-acyltransferase activity"/>
    <property type="evidence" value="ECO:0007669"/>
    <property type="project" value="TreeGrafter"/>
</dbReference>
<dbReference type="EMBL" id="QYBB01000068">
    <property type="protein sequence ID" value="RYC29132.1"/>
    <property type="molecule type" value="Genomic_DNA"/>
</dbReference>
<dbReference type="InterPro" id="IPR002123">
    <property type="entry name" value="Plipid/glycerol_acylTrfase"/>
</dbReference>
<dbReference type="SUPFAM" id="SSF69593">
    <property type="entry name" value="Glycerol-3-phosphate (1)-acyltransferase"/>
    <property type="match status" value="1"/>
</dbReference>
<dbReference type="Proteomes" id="UP000290759">
    <property type="component" value="Unassembled WGS sequence"/>
</dbReference>
<evidence type="ECO:0000313" key="6">
    <source>
        <dbReference type="EMBL" id="RYC29132.1"/>
    </source>
</evidence>
<evidence type="ECO:0000256" key="4">
    <source>
        <dbReference type="SAM" id="Phobius"/>
    </source>
</evidence>
<dbReference type="PANTHER" id="PTHR10434:SF40">
    <property type="entry name" value="1-ACYL-SN-GLYCEROL-3-PHOSPHATE ACYLTRANSFERASE"/>
    <property type="match status" value="1"/>
</dbReference>
<dbReference type="AlphaFoldDB" id="A0A4Q2TYE2"/>
<gene>
    <name evidence="6" type="ORF">D3273_25595</name>
</gene>
<evidence type="ECO:0000313" key="7">
    <source>
        <dbReference type="Proteomes" id="UP000290759"/>
    </source>
</evidence>
<dbReference type="Pfam" id="PF01553">
    <property type="entry name" value="Acyltransferase"/>
    <property type="match status" value="1"/>
</dbReference>
<comment type="pathway">
    <text evidence="1">Lipid metabolism.</text>
</comment>
<protein>
    <submittedName>
        <fullName evidence="6">1-acyl-sn-glycerol-3-phosphate acyltransferase</fullName>
    </submittedName>
</protein>
<dbReference type="OrthoDB" id="5290997at2"/>
<feature type="domain" description="Phospholipid/glycerol acyltransferase" evidence="5">
    <location>
        <begin position="71"/>
        <end position="185"/>
    </location>
</feature>
<name>A0A4Q2TYE2_9HYPH</name>
<feature type="transmembrane region" description="Helical" evidence="4">
    <location>
        <begin position="12"/>
        <end position="32"/>
    </location>
</feature>
<accession>A0A4Q2TYE2</accession>
<comment type="caution">
    <text evidence="6">The sequence shown here is derived from an EMBL/GenBank/DDBJ whole genome shotgun (WGS) entry which is preliminary data.</text>
</comment>
<keyword evidence="4" id="KW-0812">Transmembrane</keyword>
<keyword evidence="7" id="KW-1185">Reference proteome</keyword>
<evidence type="ECO:0000259" key="5">
    <source>
        <dbReference type="SMART" id="SM00563"/>
    </source>
</evidence>
<keyword evidence="4" id="KW-0472">Membrane</keyword>
<reference evidence="6 7" key="1">
    <citation type="submission" date="2018-12" db="EMBL/GenBank/DDBJ databases">
        <authorList>
            <person name="Grouzdev D.S."/>
            <person name="Krutkina M.S."/>
        </authorList>
    </citation>
    <scope>NUCLEOTIDE SEQUENCE [LARGE SCALE GENOMIC DNA]</scope>
    <source>
        <strain evidence="6 7">RmlP026</strain>
    </source>
</reference>
<reference evidence="6 7" key="2">
    <citation type="submission" date="2019-02" db="EMBL/GenBank/DDBJ databases">
        <title>'Lichenibacterium ramalinii' gen. nov. sp. nov., 'Lichenibacterium minor' gen. nov. sp. nov.</title>
        <authorList>
            <person name="Pankratov T."/>
        </authorList>
    </citation>
    <scope>NUCLEOTIDE SEQUENCE [LARGE SCALE GENOMIC DNA]</scope>
    <source>
        <strain evidence="6 7">RmlP026</strain>
    </source>
</reference>
<dbReference type="PANTHER" id="PTHR10434">
    <property type="entry name" value="1-ACYL-SN-GLYCEROL-3-PHOSPHATE ACYLTRANSFERASE"/>
    <property type="match status" value="1"/>
</dbReference>
<organism evidence="6 7">
    <name type="scientific">Lichenibacterium minor</name>
    <dbReference type="NCBI Taxonomy" id="2316528"/>
    <lineage>
        <taxon>Bacteria</taxon>
        <taxon>Pseudomonadati</taxon>
        <taxon>Pseudomonadota</taxon>
        <taxon>Alphaproteobacteria</taxon>
        <taxon>Hyphomicrobiales</taxon>
        <taxon>Lichenihabitantaceae</taxon>
        <taxon>Lichenibacterium</taxon>
    </lineage>
</organism>
<evidence type="ECO:0000256" key="3">
    <source>
        <dbReference type="ARBA" id="ARBA00023315"/>
    </source>
</evidence>
<dbReference type="SMART" id="SM00563">
    <property type="entry name" value="PlsC"/>
    <property type="match status" value="1"/>
</dbReference>
<dbReference type="RefSeq" id="WP_129229791.1">
    <property type="nucleotide sequence ID" value="NZ_QYBB01000068.1"/>
</dbReference>
<keyword evidence="2 6" id="KW-0808">Transferase</keyword>
<evidence type="ECO:0000256" key="2">
    <source>
        <dbReference type="ARBA" id="ARBA00022679"/>
    </source>
</evidence>
<keyword evidence="3 6" id="KW-0012">Acyltransferase</keyword>
<proteinExistence type="predicted"/>